<gene>
    <name evidence="1" type="ORF">S01H4_55047</name>
</gene>
<reference evidence="1" key="1">
    <citation type="journal article" date="2014" name="Front. Microbiol.">
        <title>High frequency of phylogenetically diverse reductive dehalogenase-homologous genes in deep subseafloor sedimentary metagenomes.</title>
        <authorList>
            <person name="Kawai M."/>
            <person name="Futagami T."/>
            <person name="Toyoda A."/>
            <person name="Takaki Y."/>
            <person name="Nishi S."/>
            <person name="Hori S."/>
            <person name="Arai W."/>
            <person name="Tsubouchi T."/>
            <person name="Morono Y."/>
            <person name="Uchiyama I."/>
            <person name="Ito T."/>
            <person name="Fujiyama A."/>
            <person name="Inagaki F."/>
            <person name="Takami H."/>
        </authorList>
    </citation>
    <scope>NUCLEOTIDE SEQUENCE</scope>
    <source>
        <strain evidence="1">Expedition CK06-06</strain>
    </source>
</reference>
<dbReference type="EMBL" id="BART01031732">
    <property type="protein sequence ID" value="GAH17006.1"/>
    <property type="molecule type" value="Genomic_DNA"/>
</dbReference>
<proteinExistence type="predicted"/>
<comment type="caution">
    <text evidence="1">The sequence shown here is derived from an EMBL/GenBank/DDBJ whole genome shotgun (WGS) entry which is preliminary data.</text>
</comment>
<name>X1D8C9_9ZZZZ</name>
<organism evidence="1">
    <name type="scientific">marine sediment metagenome</name>
    <dbReference type="NCBI Taxonomy" id="412755"/>
    <lineage>
        <taxon>unclassified sequences</taxon>
        <taxon>metagenomes</taxon>
        <taxon>ecological metagenomes</taxon>
    </lineage>
</organism>
<accession>X1D8C9</accession>
<feature type="non-terminal residue" evidence="1">
    <location>
        <position position="1"/>
    </location>
</feature>
<sequence length="73" mass="8525">YRQRIQGTISPKAYDIIEDERADGRLYNRNMSNALDTIILEWGAFPLTIEAHQKYTEELQNKIDELNGRLSKV</sequence>
<evidence type="ECO:0000313" key="1">
    <source>
        <dbReference type="EMBL" id="GAH17006.1"/>
    </source>
</evidence>
<dbReference type="AlphaFoldDB" id="X1D8C9"/>
<protein>
    <submittedName>
        <fullName evidence="1">Uncharacterized protein</fullName>
    </submittedName>
</protein>